<feature type="transmembrane region" description="Helical" evidence="8">
    <location>
        <begin position="179"/>
        <end position="200"/>
    </location>
</feature>
<comment type="caution">
    <text evidence="10">The sequence shown here is derived from an EMBL/GenBank/DDBJ whole genome shotgun (WGS) entry which is preliminary data.</text>
</comment>
<evidence type="ECO:0000256" key="5">
    <source>
        <dbReference type="ARBA" id="ARBA00022692"/>
    </source>
</evidence>
<name>A0A2T7GB32_9RHOB</name>
<dbReference type="SUPFAM" id="SSF161098">
    <property type="entry name" value="MetI-like"/>
    <property type="match status" value="1"/>
</dbReference>
<feature type="transmembrane region" description="Helical" evidence="8">
    <location>
        <begin position="41"/>
        <end position="60"/>
    </location>
</feature>
<evidence type="ECO:0000259" key="9">
    <source>
        <dbReference type="PROSITE" id="PS50928"/>
    </source>
</evidence>
<accession>A0A2T7GB32</accession>
<keyword evidence="7 8" id="KW-0472">Membrane</keyword>
<dbReference type="AlphaFoldDB" id="A0A2T7GB32"/>
<organism evidence="10 11">
    <name type="scientific">Pelagivirga sediminicola</name>
    <dbReference type="NCBI Taxonomy" id="2170575"/>
    <lineage>
        <taxon>Bacteria</taxon>
        <taxon>Pseudomonadati</taxon>
        <taxon>Pseudomonadota</taxon>
        <taxon>Alphaproteobacteria</taxon>
        <taxon>Rhodobacterales</taxon>
        <taxon>Paracoccaceae</taxon>
        <taxon>Pelagivirga</taxon>
    </lineage>
</organism>
<evidence type="ECO:0000256" key="1">
    <source>
        <dbReference type="ARBA" id="ARBA00004651"/>
    </source>
</evidence>
<evidence type="ECO:0000256" key="8">
    <source>
        <dbReference type="RuleBase" id="RU363032"/>
    </source>
</evidence>
<gene>
    <name evidence="10" type="ORF">DC366_01245</name>
</gene>
<keyword evidence="11" id="KW-1185">Reference proteome</keyword>
<feature type="domain" description="ABC transmembrane type-1" evidence="9">
    <location>
        <begin position="67"/>
        <end position="255"/>
    </location>
</feature>
<evidence type="ECO:0000313" key="10">
    <source>
        <dbReference type="EMBL" id="PVA11621.1"/>
    </source>
</evidence>
<comment type="subcellular location">
    <subcellularLocation>
        <location evidence="1 8">Cell membrane</location>
        <topology evidence="1 8">Multi-pass membrane protein</topology>
    </subcellularLocation>
</comment>
<feature type="transmembrane region" description="Helical" evidence="8">
    <location>
        <begin position="72"/>
        <end position="91"/>
    </location>
</feature>
<protein>
    <submittedName>
        <fullName evidence="10">Spermidine/putrescine ABC transporter</fullName>
    </submittedName>
</protein>
<dbReference type="PANTHER" id="PTHR43848:SF2">
    <property type="entry name" value="PUTRESCINE TRANSPORT SYSTEM PERMEASE PROTEIN POTI"/>
    <property type="match status" value="1"/>
</dbReference>
<dbReference type="GO" id="GO:0005886">
    <property type="term" value="C:plasma membrane"/>
    <property type="evidence" value="ECO:0007669"/>
    <property type="project" value="UniProtKB-SubCell"/>
</dbReference>
<evidence type="ECO:0000313" key="11">
    <source>
        <dbReference type="Proteomes" id="UP000244446"/>
    </source>
</evidence>
<dbReference type="CDD" id="cd06261">
    <property type="entry name" value="TM_PBP2"/>
    <property type="match status" value="1"/>
</dbReference>
<dbReference type="Pfam" id="PF00528">
    <property type="entry name" value="BPD_transp_1"/>
    <property type="match status" value="1"/>
</dbReference>
<dbReference type="EMBL" id="QCYH01000001">
    <property type="protein sequence ID" value="PVA11621.1"/>
    <property type="molecule type" value="Genomic_DNA"/>
</dbReference>
<evidence type="ECO:0000256" key="2">
    <source>
        <dbReference type="ARBA" id="ARBA00007069"/>
    </source>
</evidence>
<feature type="transmembrane region" description="Helical" evidence="8">
    <location>
        <begin position="207"/>
        <end position="225"/>
    </location>
</feature>
<comment type="similarity">
    <text evidence="2">Belongs to the binding-protein-dependent transport system permease family. CysTW subfamily.</text>
</comment>
<keyword evidence="4" id="KW-1003">Cell membrane</keyword>
<evidence type="ECO:0000256" key="7">
    <source>
        <dbReference type="ARBA" id="ARBA00023136"/>
    </source>
</evidence>
<sequence length="277" mass="30212">MRAIGRFLSARWLAVYAVAYMIFLYAPVILLPLFAFNDATIVAFPLAGFTTKWFGLLWTIEALHGAVRNSAIVAISTAVISTLLGACAARAAQSYRFPLKRGIVGFIMLPLVLPEIIVAVALLVMLVQLGLSLSLWTVIAGHVLICTPFSIAILSSAFAGLDDSLEEASFDLGESRWGTFRRVTLPLIMPGVVSSLLITFTISLDEFIIAFFLTGTDVTLPVYIWSQLRFPTKLPSVMALGTILLALSVCLLIVAEWFRRRAARRQGLESSSTRGLV</sequence>
<feature type="transmembrane region" description="Helical" evidence="8">
    <location>
        <begin position="237"/>
        <end position="258"/>
    </location>
</feature>
<dbReference type="PANTHER" id="PTHR43848">
    <property type="entry name" value="PUTRESCINE TRANSPORT SYSTEM PERMEASE PROTEIN POTI"/>
    <property type="match status" value="1"/>
</dbReference>
<dbReference type="GO" id="GO:0055085">
    <property type="term" value="P:transmembrane transport"/>
    <property type="evidence" value="ECO:0007669"/>
    <property type="project" value="InterPro"/>
</dbReference>
<feature type="transmembrane region" description="Helical" evidence="8">
    <location>
        <begin position="103"/>
        <end position="126"/>
    </location>
</feature>
<evidence type="ECO:0000256" key="6">
    <source>
        <dbReference type="ARBA" id="ARBA00022989"/>
    </source>
</evidence>
<dbReference type="Proteomes" id="UP000244446">
    <property type="component" value="Unassembled WGS sequence"/>
</dbReference>
<feature type="transmembrane region" description="Helical" evidence="8">
    <location>
        <begin position="12"/>
        <end position="35"/>
    </location>
</feature>
<dbReference type="InterPro" id="IPR051789">
    <property type="entry name" value="Bact_Polyamine_Transport"/>
</dbReference>
<reference evidence="10 11" key="1">
    <citation type="submission" date="2018-04" db="EMBL/GenBank/DDBJ databases">
        <title>Pelagivirga bohaiensis gen. nov., sp. nov., a bacterium isolated from the Bohai Sea.</title>
        <authorList>
            <person name="Ji X."/>
        </authorList>
    </citation>
    <scope>NUCLEOTIDE SEQUENCE [LARGE SCALE GENOMIC DNA]</scope>
    <source>
        <strain evidence="10 11">BH-SD19</strain>
    </source>
</reference>
<proteinExistence type="inferred from homology"/>
<keyword evidence="3 8" id="KW-0813">Transport</keyword>
<evidence type="ECO:0000256" key="3">
    <source>
        <dbReference type="ARBA" id="ARBA00022448"/>
    </source>
</evidence>
<dbReference type="RefSeq" id="WP_108690366.1">
    <property type="nucleotide sequence ID" value="NZ_QCYH01000001.1"/>
</dbReference>
<dbReference type="InterPro" id="IPR035906">
    <property type="entry name" value="MetI-like_sf"/>
</dbReference>
<dbReference type="PROSITE" id="PS50928">
    <property type="entry name" value="ABC_TM1"/>
    <property type="match status" value="1"/>
</dbReference>
<dbReference type="OrthoDB" id="9782004at2"/>
<dbReference type="InterPro" id="IPR000515">
    <property type="entry name" value="MetI-like"/>
</dbReference>
<feature type="transmembrane region" description="Helical" evidence="8">
    <location>
        <begin position="133"/>
        <end position="159"/>
    </location>
</feature>
<keyword evidence="6 8" id="KW-1133">Transmembrane helix</keyword>
<evidence type="ECO:0000256" key="4">
    <source>
        <dbReference type="ARBA" id="ARBA00022475"/>
    </source>
</evidence>
<dbReference type="Gene3D" id="1.10.3720.10">
    <property type="entry name" value="MetI-like"/>
    <property type="match status" value="1"/>
</dbReference>
<keyword evidence="5 8" id="KW-0812">Transmembrane</keyword>